<reference evidence="2" key="1">
    <citation type="journal article" date="2014" name="Int. J. Syst. Evol. Microbiol.">
        <title>Complete genome sequence of Corynebacterium casei LMG S-19264T (=DSM 44701T), isolated from a smear-ripened cheese.</title>
        <authorList>
            <consortium name="US DOE Joint Genome Institute (JGI-PGF)"/>
            <person name="Walter F."/>
            <person name="Albersmeier A."/>
            <person name="Kalinowski J."/>
            <person name="Ruckert C."/>
        </authorList>
    </citation>
    <scope>NUCLEOTIDE SEQUENCE</scope>
    <source>
        <strain evidence="2">VKM B-2789</strain>
    </source>
</reference>
<keyword evidence="3" id="KW-1185">Reference proteome</keyword>
<gene>
    <name evidence="2" type="ORF">GCM10017653_30180</name>
</gene>
<reference evidence="2" key="2">
    <citation type="submission" date="2023-01" db="EMBL/GenBank/DDBJ databases">
        <authorList>
            <person name="Sun Q."/>
            <person name="Evtushenko L."/>
        </authorList>
    </citation>
    <scope>NUCLEOTIDE SEQUENCE</scope>
    <source>
        <strain evidence="2">VKM B-2789</strain>
    </source>
</reference>
<evidence type="ECO:0000313" key="2">
    <source>
        <dbReference type="EMBL" id="GLK84948.1"/>
    </source>
</evidence>
<organism evidence="2 3">
    <name type="scientific">Ancylobacter defluvii</name>
    <dbReference type="NCBI Taxonomy" id="1282440"/>
    <lineage>
        <taxon>Bacteria</taxon>
        <taxon>Pseudomonadati</taxon>
        <taxon>Pseudomonadota</taxon>
        <taxon>Alphaproteobacteria</taxon>
        <taxon>Hyphomicrobiales</taxon>
        <taxon>Xanthobacteraceae</taxon>
        <taxon>Ancylobacter</taxon>
    </lineage>
</organism>
<name>A0A9W6JYR3_9HYPH</name>
<dbReference type="AlphaFoldDB" id="A0A9W6JYR3"/>
<proteinExistence type="predicted"/>
<dbReference type="Proteomes" id="UP001143330">
    <property type="component" value="Unassembled WGS sequence"/>
</dbReference>
<dbReference type="RefSeq" id="WP_213364794.1">
    <property type="nucleotide sequence ID" value="NZ_BSFM01000014.1"/>
</dbReference>
<dbReference type="Pfam" id="PF20057">
    <property type="entry name" value="DUF6456"/>
    <property type="match status" value="1"/>
</dbReference>
<dbReference type="InterPro" id="IPR045599">
    <property type="entry name" value="DUF6456"/>
</dbReference>
<comment type="caution">
    <text evidence="2">The sequence shown here is derived from an EMBL/GenBank/DDBJ whole genome shotgun (WGS) entry which is preliminary data.</text>
</comment>
<dbReference type="EMBL" id="BSFM01000014">
    <property type="protein sequence ID" value="GLK84948.1"/>
    <property type="molecule type" value="Genomic_DNA"/>
</dbReference>
<feature type="domain" description="DUF6456" evidence="1">
    <location>
        <begin position="26"/>
        <end position="161"/>
    </location>
</feature>
<protein>
    <recommendedName>
        <fullName evidence="1">DUF6456 domain-containing protein</fullName>
    </recommendedName>
</protein>
<sequence>MANERATGRIIERLEIVIDGHRSWVEVDITESPLAWLARRRGRDGRSFIDAVQLMAGERLRADFTRAQMMPRTTADWSGMGRPPARHAGRTGLDVSEAVLAAKQRVARAMEVVGPEFSGVLLDVCCFLQGIEQVEHDLGWPARSGKVILGLGLNRLARHYGLSREVKGPERGAIRSWSAPPDAAGRSDGG</sequence>
<evidence type="ECO:0000259" key="1">
    <source>
        <dbReference type="Pfam" id="PF20057"/>
    </source>
</evidence>
<accession>A0A9W6JYR3</accession>
<evidence type="ECO:0000313" key="3">
    <source>
        <dbReference type="Proteomes" id="UP001143330"/>
    </source>
</evidence>